<dbReference type="InterPro" id="IPR035437">
    <property type="entry name" value="SNase_OB-fold_sf"/>
</dbReference>
<evidence type="ECO:0000256" key="1">
    <source>
        <dbReference type="ARBA" id="ARBA00022722"/>
    </source>
</evidence>
<reference evidence="6 7" key="2">
    <citation type="submission" date="2018-06" db="EMBL/GenBank/DDBJ databases">
        <title>Metagenomic assembly of (sub)arctic Cyanobacteria and their associated microbiome from non-axenic cultures.</title>
        <authorList>
            <person name="Baurain D."/>
        </authorList>
    </citation>
    <scope>NUCLEOTIDE SEQUENCE [LARGE SCALE GENOMIC DNA]</scope>
    <source>
        <strain evidence="6">ULC066bin1</strain>
    </source>
</reference>
<dbReference type="AlphaFoldDB" id="A0A2W4WHG8"/>
<sequence>MNSKTGKKEKDLATKSSARPLIFVGILVIFLIIANIAIAFTQPSDRVNGELWIINRVVSGQTVEASVVNNPNMTVQRVRLLGLSAPLKEQSPWGDRARQRLSDLIKEQKVILEFDVKQKDNSDRLLAYIWKDNLLVNQYLVAEGLAIADPYPPNSKYDARISRAQSKARLQELGIWDTQNPLRLSPRDFRRQLGN</sequence>
<evidence type="ECO:0000256" key="3">
    <source>
        <dbReference type="ARBA" id="ARBA00022801"/>
    </source>
</evidence>
<gene>
    <name evidence="6" type="ORF">DCF19_06190</name>
</gene>
<dbReference type="InterPro" id="IPR016071">
    <property type="entry name" value="Staphylococal_nuclease_OB-fold"/>
</dbReference>
<protein>
    <submittedName>
        <fullName evidence="6">Nuclease-like protein</fullName>
    </submittedName>
</protein>
<evidence type="ECO:0000256" key="2">
    <source>
        <dbReference type="ARBA" id="ARBA00022759"/>
    </source>
</evidence>
<keyword evidence="1" id="KW-0540">Nuclease</keyword>
<evidence type="ECO:0000313" key="6">
    <source>
        <dbReference type="EMBL" id="PZO42627.1"/>
    </source>
</evidence>
<keyword evidence="4" id="KW-0472">Membrane</keyword>
<evidence type="ECO:0000256" key="4">
    <source>
        <dbReference type="SAM" id="Phobius"/>
    </source>
</evidence>
<dbReference type="SUPFAM" id="SSF50199">
    <property type="entry name" value="Staphylococcal nuclease"/>
    <property type="match status" value="1"/>
</dbReference>
<evidence type="ECO:0000259" key="5">
    <source>
        <dbReference type="PROSITE" id="PS50830"/>
    </source>
</evidence>
<feature type="domain" description="TNase-like" evidence="5">
    <location>
        <begin position="48"/>
        <end position="178"/>
    </location>
</feature>
<name>A0A2W4WHG8_9CYAN</name>
<dbReference type="PANTHER" id="PTHR12302:SF3">
    <property type="entry name" value="SERINE_THREONINE-PROTEIN KINASE 31"/>
    <property type="match status" value="1"/>
</dbReference>
<dbReference type="Proteomes" id="UP000249467">
    <property type="component" value="Unassembled WGS sequence"/>
</dbReference>
<dbReference type="GO" id="GO:0016787">
    <property type="term" value="F:hydrolase activity"/>
    <property type="evidence" value="ECO:0007669"/>
    <property type="project" value="UniProtKB-KW"/>
</dbReference>
<dbReference type="Gene3D" id="2.40.50.90">
    <property type="match status" value="1"/>
</dbReference>
<dbReference type="Pfam" id="PF00565">
    <property type="entry name" value="SNase"/>
    <property type="match status" value="1"/>
</dbReference>
<reference evidence="6 7" key="1">
    <citation type="submission" date="2018-04" db="EMBL/GenBank/DDBJ databases">
        <authorList>
            <person name="Go L.Y."/>
            <person name="Mitchell J.A."/>
        </authorList>
    </citation>
    <scope>NUCLEOTIDE SEQUENCE [LARGE SCALE GENOMIC DNA]</scope>
    <source>
        <strain evidence="6">ULC066bin1</strain>
    </source>
</reference>
<organism evidence="6 7">
    <name type="scientific">Pseudanabaena frigida</name>
    <dbReference type="NCBI Taxonomy" id="945775"/>
    <lineage>
        <taxon>Bacteria</taxon>
        <taxon>Bacillati</taxon>
        <taxon>Cyanobacteriota</taxon>
        <taxon>Cyanophyceae</taxon>
        <taxon>Pseudanabaenales</taxon>
        <taxon>Pseudanabaenaceae</taxon>
        <taxon>Pseudanabaena</taxon>
    </lineage>
</organism>
<keyword evidence="4" id="KW-1133">Transmembrane helix</keyword>
<dbReference type="EMBL" id="QBML01000006">
    <property type="protein sequence ID" value="PZO42627.1"/>
    <property type="molecule type" value="Genomic_DNA"/>
</dbReference>
<accession>A0A2W4WHG8</accession>
<proteinExistence type="predicted"/>
<dbReference type="PROSITE" id="PS50830">
    <property type="entry name" value="TNASE_3"/>
    <property type="match status" value="1"/>
</dbReference>
<evidence type="ECO:0000313" key="7">
    <source>
        <dbReference type="Proteomes" id="UP000249467"/>
    </source>
</evidence>
<keyword evidence="4" id="KW-0812">Transmembrane</keyword>
<keyword evidence="3" id="KW-0378">Hydrolase</keyword>
<feature type="transmembrane region" description="Helical" evidence="4">
    <location>
        <begin position="21"/>
        <end position="40"/>
    </location>
</feature>
<dbReference type="GO" id="GO:0004519">
    <property type="term" value="F:endonuclease activity"/>
    <property type="evidence" value="ECO:0007669"/>
    <property type="project" value="UniProtKB-KW"/>
</dbReference>
<dbReference type="PANTHER" id="PTHR12302">
    <property type="entry name" value="EBNA2 BINDING PROTEIN P100"/>
    <property type="match status" value="1"/>
</dbReference>
<keyword evidence="2" id="KW-0255">Endonuclease</keyword>
<comment type="caution">
    <text evidence="6">The sequence shown here is derived from an EMBL/GenBank/DDBJ whole genome shotgun (WGS) entry which is preliminary data.</text>
</comment>
<dbReference type="SMART" id="SM00318">
    <property type="entry name" value="SNc"/>
    <property type="match status" value="1"/>
</dbReference>